<dbReference type="EMBL" id="BJMU01000021">
    <property type="protein sequence ID" value="GEB83895.1"/>
    <property type="molecule type" value="Genomic_DNA"/>
</dbReference>
<dbReference type="AlphaFoldDB" id="A0A4Y3TT03"/>
<evidence type="ECO:0000313" key="2">
    <source>
        <dbReference type="EMBL" id="GEB83895.1"/>
    </source>
</evidence>
<accession>A0A4Y3TT03</accession>
<keyword evidence="1" id="KW-0472">Membrane</keyword>
<feature type="transmembrane region" description="Helical" evidence="1">
    <location>
        <begin position="48"/>
        <end position="65"/>
    </location>
</feature>
<dbReference type="Proteomes" id="UP000317617">
    <property type="component" value="Unassembled WGS sequence"/>
</dbReference>
<gene>
    <name evidence="2" type="ORF">AOR01nite_23720</name>
</gene>
<name>A0A4Y3TT03_9PROT</name>
<keyword evidence="1" id="KW-1133">Transmembrane helix</keyword>
<evidence type="ECO:0000313" key="3">
    <source>
        <dbReference type="Proteomes" id="UP000317617"/>
    </source>
</evidence>
<organism evidence="2 3">
    <name type="scientific">Acetobacter orleanensis</name>
    <dbReference type="NCBI Taxonomy" id="104099"/>
    <lineage>
        <taxon>Bacteria</taxon>
        <taxon>Pseudomonadati</taxon>
        <taxon>Pseudomonadota</taxon>
        <taxon>Alphaproteobacteria</taxon>
        <taxon>Acetobacterales</taxon>
        <taxon>Acetobacteraceae</taxon>
        <taxon>Acetobacter</taxon>
    </lineage>
</organism>
<proteinExistence type="predicted"/>
<keyword evidence="3" id="KW-1185">Reference proteome</keyword>
<feature type="transmembrane region" description="Helical" evidence="1">
    <location>
        <begin position="100"/>
        <end position="120"/>
    </location>
</feature>
<feature type="transmembrane region" description="Helical" evidence="1">
    <location>
        <begin position="7"/>
        <end position="28"/>
    </location>
</feature>
<protein>
    <submittedName>
        <fullName evidence="2">Uncharacterized protein</fullName>
    </submittedName>
</protein>
<sequence length="128" mass="14663">MKENYPIYLNFLACALILFWTIYNFIYFIKGNIFVQSEQISDYSKNSAIIVGLYTGLYCINYFTLEKYNVKINTTSLLTISTLMFSSANFSQNITTNQSIIGFIFIAMGNAAILIIFVYLMKLIFKGS</sequence>
<comment type="caution">
    <text evidence="2">The sequence shown here is derived from an EMBL/GenBank/DDBJ whole genome shotgun (WGS) entry which is preliminary data.</text>
</comment>
<reference evidence="2 3" key="1">
    <citation type="submission" date="2019-06" db="EMBL/GenBank/DDBJ databases">
        <title>Whole genome shotgun sequence of Acetobacter orleanensis NBRC 13752.</title>
        <authorList>
            <person name="Hosoyama A."/>
            <person name="Uohara A."/>
            <person name="Ohji S."/>
            <person name="Ichikawa N."/>
        </authorList>
    </citation>
    <scope>NUCLEOTIDE SEQUENCE [LARGE SCALE GENOMIC DNA]</scope>
    <source>
        <strain evidence="2 3">NBRC 13752</strain>
    </source>
</reference>
<evidence type="ECO:0000256" key="1">
    <source>
        <dbReference type="SAM" id="Phobius"/>
    </source>
</evidence>
<keyword evidence="1" id="KW-0812">Transmembrane</keyword>